<evidence type="ECO:0000256" key="2">
    <source>
        <dbReference type="ARBA" id="ARBA00010566"/>
    </source>
</evidence>
<name>U4V0S0_9HYPH</name>
<dbReference type="AlphaFoldDB" id="U4V0S0"/>
<dbReference type="InterPro" id="IPR036969">
    <property type="entry name" value="Citrate_synthase_sf"/>
</dbReference>
<keyword evidence="4" id="KW-0808">Transferase</keyword>
<dbReference type="GO" id="GO:0005829">
    <property type="term" value="C:cytosol"/>
    <property type="evidence" value="ECO:0007669"/>
    <property type="project" value="TreeGrafter"/>
</dbReference>
<organism evidence="5 6">
    <name type="scientific">Brucella intermedia 229E</name>
    <dbReference type="NCBI Taxonomy" id="1337887"/>
    <lineage>
        <taxon>Bacteria</taxon>
        <taxon>Pseudomonadati</taxon>
        <taxon>Pseudomonadota</taxon>
        <taxon>Alphaproteobacteria</taxon>
        <taxon>Hyphomicrobiales</taxon>
        <taxon>Brucellaceae</taxon>
        <taxon>Brucella/Ochrobactrum group</taxon>
        <taxon>Brucella</taxon>
    </lineage>
</organism>
<reference evidence="5 6" key="1">
    <citation type="journal article" date="2014" name="FEMS Microbiol. Lett.">
        <title>Genome sequencing analysis reveals virulence-related gene content of Ochrobactrum intermedium strain 229E, a urease-positive strain isolated from the human gastric niche.</title>
        <authorList>
            <person name="Kulkarni G.J."/>
            <person name="Shetty S."/>
            <person name="Dharne M.S."/>
            <person name="Shouche Y.S."/>
        </authorList>
    </citation>
    <scope>NUCLEOTIDE SEQUENCE [LARGE SCALE GENOMIC DNA]</scope>
    <source>
        <strain evidence="5 6">229E</strain>
    </source>
</reference>
<dbReference type="EMBL" id="ASXJ01000376">
    <property type="protein sequence ID" value="ERL99579.1"/>
    <property type="molecule type" value="Genomic_DNA"/>
</dbReference>
<dbReference type="Proteomes" id="UP000016842">
    <property type="component" value="Unassembled WGS sequence"/>
</dbReference>
<comment type="similarity">
    <text evidence="2">Belongs to the citrate synthase family.</text>
</comment>
<dbReference type="EC" id="2.3.3.16" evidence="3"/>
<evidence type="ECO:0000256" key="1">
    <source>
        <dbReference type="ARBA" id="ARBA00004751"/>
    </source>
</evidence>
<dbReference type="InterPro" id="IPR016142">
    <property type="entry name" value="Citrate_synth-like_lrg_a-sub"/>
</dbReference>
<comment type="pathway">
    <text evidence="1">Carbohydrate metabolism; tricarboxylic acid cycle; isocitrate from oxaloacetate: step 1/2.</text>
</comment>
<comment type="caution">
    <text evidence="5">The sequence shown here is derived from an EMBL/GenBank/DDBJ whole genome shotgun (WGS) entry which is preliminary data.</text>
</comment>
<evidence type="ECO:0000313" key="5">
    <source>
        <dbReference type="EMBL" id="ERL99579.1"/>
    </source>
</evidence>
<evidence type="ECO:0000313" key="6">
    <source>
        <dbReference type="Proteomes" id="UP000016842"/>
    </source>
</evidence>
<evidence type="ECO:0000256" key="3">
    <source>
        <dbReference type="ARBA" id="ARBA00012972"/>
    </source>
</evidence>
<dbReference type="PANTHER" id="PTHR11739:SF4">
    <property type="entry name" value="CITRATE SYNTHASE, PEROXISOMAL"/>
    <property type="match status" value="1"/>
</dbReference>
<dbReference type="GO" id="GO:0005975">
    <property type="term" value="P:carbohydrate metabolic process"/>
    <property type="evidence" value="ECO:0007669"/>
    <property type="project" value="TreeGrafter"/>
</dbReference>
<accession>U4V0S0</accession>
<dbReference type="PRINTS" id="PR00143">
    <property type="entry name" value="CITRTSNTHASE"/>
</dbReference>
<dbReference type="GO" id="GO:0006099">
    <property type="term" value="P:tricarboxylic acid cycle"/>
    <property type="evidence" value="ECO:0007669"/>
    <property type="project" value="UniProtKB-UniPathway"/>
</dbReference>
<dbReference type="CDD" id="cd06102">
    <property type="entry name" value="citrate_synt_like_2"/>
    <property type="match status" value="1"/>
</dbReference>
<dbReference type="InterPro" id="IPR002020">
    <property type="entry name" value="Citrate_synthase"/>
</dbReference>
<dbReference type="InterPro" id="IPR016143">
    <property type="entry name" value="Citrate_synth-like_sm_a-sub"/>
</dbReference>
<dbReference type="UniPathway" id="UPA00223">
    <property type="reaction ID" value="UER00717"/>
</dbReference>
<dbReference type="Gene3D" id="1.10.580.10">
    <property type="entry name" value="Citrate Synthase, domain 1"/>
    <property type="match status" value="2"/>
</dbReference>
<sequence>MIWLTAEEALSILQTKPQTLYANVSRGRIRSKPLPDDPRRSLYRSEDVHRLAERRPGRKRDSVVAADTIRWGGLPIMRSGISTIVDGRLLYRGRDAVELSETATLEEVAALLWQMNFDTSASNLDETKLSRHQPQSSPLERLFTVFAIRAANDLPSSGRSAAILQQEAFALLQLFHNTILDVPSSSAPMHERIASAWQKPRASDVIRRVLVLLADHELNASAFATRVAASTGAPLSAAVLAGLSTLIGPRHGRAATAATTIIAQARQIGAEATIKDLLRQGAQFHLFGHPLYGETGGDIRASAMLKHLELPAPYRDLEQSAADILGEKPNVDFALAAVTEIYGLPSDAPLLLFALARIAGWLAHALEQADSGSLIRPRAEFTPPLE</sequence>
<evidence type="ECO:0000256" key="4">
    <source>
        <dbReference type="ARBA" id="ARBA00022679"/>
    </source>
</evidence>
<dbReference type="PATRIC" id="fig|1337887.3.peg.5525"/>
<dbReference type="PANTHER" id="PTHR11739">
    <property type="entry name" value="CITRATE SYNTHASE"/>
    <property type="match status" value="1"/>
</dbReference>
<protein>
    <recommendedName>
        <fullName evidence="3">citrate synthase (unknown stereospecificity)</fullName>
        <ecNumber evidence="3">2.3.3.16</ecNumber>
    </recommendedName>
</protein>
<dbReference type="Pfam" id="PF00285">
    <property type="entry name" value="Citrate_synt"/>
    <property type="match status" value="1"/>
</dbReference>
<dbReference type="Gene3D" id="1.10.230.10">
    <property type="entry name" value="Cytochrome P450-Terp, domain 2"/>
    <property type="match status" value="1"/>
</dbReference>
<dbReference type="GO" id="GO:0036440">
    <property type="term" value="F:citrate synthase activity"/>
    <property type="evidence" value="ECO:0007669"/>
    <property type="project" value="UniProtKB-EC"/>
</dbReference>
<proteinExistence type="inferred from homology"/>
<dbReference type="SUPFAM" id="SSF48256">
    <property type="entry name" value="Citrate synthase"/>
    <property type="match status" value="1"/>
</dbReference>
<gene>
    <name evidence="5" type="ORF">Q644_10265</name>
</gene>